<accession>A0ABV7FUL5</accession>
<dbReference type="RefSeq" id="WP_379594059.1">
    <property type="nucleotide sequence ID" value="NZ_JBHRTN010000004.1"/>
</dbReference>
<evidence type="ECO:0000256" key="1">
    <source>
        <dbReference type="SAM" id="SignalP"/>
    </source>
</evidence>
<comment type="caution">
    <text evidence="2">The sequence shown here is derived from an EMBL/GenBank/DDBJ whole genome shotgun (WGS) entry which is preliminary data.</text>
</comment>
<gene>
    <name evidence="2" type="ORF">ACFOD4_03185</name>
</gene>
<feature type="signal peptide" evidence="1">
    <location>
        <begin position="1"/>
        <end position="20"/>
    </location>
</feature>
<sequence>MRASQVIIAALAFLSTAALAQRPVTLPGQPDAPAALCGPGSSGPACQSIREAVPGGIPGLITRSPPPPPPANIMAAPPPRYAPDLQPQRLLPPRILAMLRDPRIDPLTRAMLQDLAGRRREEWTVQDLQTVSAVIPTLAEMQVPTARLSELYEFLGLDPASLFEPQLGQGWQGASTEFDRRKARLPHPECVVLGRQARLDPASVRVQAMLTCGED</sequence>
<protein>
    <submittedName>
        <fullName evidence="2">Uncharacterized protein</fullName>
    </submittedName>
</protein>
<reference evidence="3" key="1">
    <citation type="journal article" date="2019" name="Int. J. Syst. Evol. Microbiol.">
        <title>The Global Catalogue of Microorganisms (GCM) 10K type strain sequencing project: providing services to taxonomists for standard genome sequencing and annotation.</title>
        <authorList>
            <consortium name="The Broad Institute Genomics Platform"/>
            <consortium name="The Broad Institute Genome Sequencing Center for Infectious Disease"/>
            <person name="Wu L."/>
            <person name="Ma J."/>
        </authorList>
    </citation>
    <scope>NUCLEOTIDE SEQUENCE [LARGE SCALE GENOMIC DNA]</scope>
    <source>
        <strain evidence="3">KCTC 52094</strain>
    </source>
</reference>
<dbReference type="EMBL" id="JBHRTN010000004">
    <property type="protein sequence ID" value="MFC3124054.1"/>
    <property type="molecule type" value="Genomic_DNA"/>
</dbReference>
<dbReference type="Proteomes" id="UP001595593">
    <property type="component" value="Unassembled WGS sequence"/>
</dbReference>
<name>A0ABV7FUL5_9PROT</name>
<evidence type="ECO:0000313" key="2">
    <source>
        <dbReference type="EMBL" id="MFC3124054.1"/>
    </source>
</evidence>
<keyword evidence="1" id="KW-0732">Signal</keyword>
<feature type="chain" id="PRO_5047302806" evidence="1">
    <location>
        <begin position="21"/>
        <end position="215"/>
    </location>
</feature>
<proteinExistence type="predicted"/>
<keyword evidence="3" id="KW-1185">Reference proteome</keyword>
<evidence type="ECO:0000313" key="3">
    <source>
        <dbReference type="Proteomes" id="UP001595593"/>
    </source>
</evidence>
<organism evidence="2 3">
    <name type="scientific">Teichococcus globiformis</name>
    <dbReference type="NCBI Taxonomy" id="2307229"/>
    <lineage>
        <taxon>Bacteria</taxon>
        <taxon>Pseudomonadati</taxon>
        <taxon>Pseudomonadota</taxon>
        <taxon>Alphaproteobacteria</taxon>
        <taxon>Acetobacterales</taxon>
        <taxon>Roseomonadaceae</taxon>
        <taxon>Roseomonas</taxon>
    </lineage>
</organism>